<dbReference type="Pfam" id="PF09341">
    <property type="entry name" value="Pcc1"/>
    <property type="match status" value="1"/>
</dbReference>
<evidence type="ECO:0000313" key="2">
    <source>
        <dbReference type="EMBL" id="WKA07760.1"/>
    </source>
</evidence>
<dbReference type="Proteomes" id="UP001227230">
    <property type="component" value="Chromosome 16"/>
</dbReference>
<keyword evidence="3" id="KW-1185">Reference proteome</keyword>
<dbReference type="PANTHER" id="PTHR31283:SF5">
    <property type="entry name" value="EKC_KEOPS COMPLEX SUBUNIT LAGE3"/>
    <property type="match status" value="1"/>
</dbReference>
<reference evidence="2 3" key="1">
    <citation type="journal article" date="2023" name="Hortic Res">
        <title>The complete reference genome for grapevine (Vitis vinifera L.) genetics and breeding.</title>
        <authorList>
            <person name="Shi X."/>
            <person name="Cao S."/>
            <person name="Wang X."/>
            <person name="Huang S."/>
            <person name="Wang Y."/>
            <person name="Liu Z."/>
            <person name="Liu W."/>
            <person name="Leng X."/>
            <person name="Peng Y."/>
            <person name="Wang N."/>
            <person name="Wang Y."/>
            <person name="Ma Z."/>
            <person name="Xu X."/>
            <person name="Zhang F."/>
            <person name="Xue H."/>
            <person name="Zhong H."/>
            <person name="Wang Y."/>
            <person name="Zhang K."/>
            <person name="Velt A."/>
            <person name="Avia K."/>
            <person name="Holtgrawe D."/>
            <person name="Grimplet J."/>
            <person name="Matus J.T."/>
            <person name="Ware D."/>
            <person name="Wu X."/>
            <person name="Wang H."/>
            <person name="Liu C."/>
            <person name="Fang Y."/>
            <person name="Rustenholz C."/>
            <person name="Cheng Z."/>
            <person name="Xiao H."/>
            <person name="Zhou Y."/>
        </authorList>
    </citation>
    <scope>NUCLEOTIDE SEQUENCE [LARGE SCALE GENOMIC DNA]</scope>
    <source>
        <strain evidence="3">cv. Pinot noir / PN40024</strain>
        <tissue evidence="2">Leaf</tissue>
    </source>
</reference>
<name>A0ABY9DJP7_VITVI</name>
<comment type="similarity">
    <text evidence="1">Belongs to the CTAG/PCC1 family.</text>
</comment>
<dbReference type="InterPro" id="IPR015419">
    <property type="entry name" value="CTAG/Pcc1"/>
</dbReference>
<evidence type="ECO:0000256" key="1">
    <source>
        <dbReference type="ARBA" id="ARBA00007073"/>
    </source>
</evidence>
<proteinExistence type="inferred from homology"/>
<dbReference type="PANTHER" id="PTHR31283">
    <property type="entry name" value="EKC/KEOPS COMPLEX SUBUNIT PCC1 FAMILY MEMBER"/>
    <property type="match status" value="1"/>
</dbReference>
<organism evidence="2 3">
    <name type="scientific">Vitis vinifera</name>
    <name type="common">Grape</name>
    <dbReference type="NCBI Taxonomy" id="29760"/>
    <lineage>
        <taxon>Eukaryota</taxon>
        <taxon>Viridiplantae</taxon>
        <taxon>Streptophyta</taxon>
        <taxon>Embryophyta</taxon>
        <taxon>Tracheophyta</taxon>
        <taxon>Spermatophyta</taxon>
        <taxon>Magnoliopsida</taxon>
        <taxon>eudicotyledons</taxon>
        <taxon>Gunneridae</taxon>
        <taxon>Pentapetalae</taxon>
        <taxon>rosids</taxon>
        <taxon>Vitales</taxon>
        <taxon>Vitaceae</taxon>
        <taxon>Viteae</taxon>
        <taxon>Vitis</taxon>
    </lineage>
</organism>
<protein>
    <submittedName>
        <fullName evidence="2">Uncharacterized protein</fullName>
    </submittedName>
</protein>
<gene>
    <name evidence="2" type="ORF">VitviT2T_025541</name>
</gene>
<sequence>MEAVASRTPDAQTLPSEWGFSCDLEVDYESQEIASIVYSALDVDKELHPDKVKRQMSVSDGKLSVHFEGVEARFLRASFSAFVDVLTLATKTAEEFGKGMESWHHSPVPN</sequence>
<accession>A0ABY9DJP7</accession>
<dbReference type="EMBL" id="CP126663">
    <property type="protein sequence ID" value="WKA07760.1"/>
    <property type="molecule type" value="Genomic_DNA"/>
</dbReference>
<dbReference type="Gene3D" id="3.30.310.50">
    <property type="entry name" value="Alpha-D-phosphohexomutase, C-terminal domain"/>
    <property type="match status" value="1"/>
</dbReference>
<evidence type="ECO:0000313" key="3">
    <source>
        <dbReference type="Proteomes" id="UP001227230"/>
    </source>
</evidence>